<dbReference type="InterPro" id="IPR036282">
    <property type="entry name" value="Glutathione-S-Trfase_C_sf"/>
</dbReference>
<feature type="domain" description="GST C-terminal" evidence="2">
    <location>
        <begin position="84"/>
        <end position="206"/>
    </location>
</feature>
<evidence type="ECO:0000259" key="2">
    <source>
        <dbReference type="PROSITE" id="PS50405"/>
    </source>
</evidence>
<dbReference type="OrthoDB" id="8772754at2"/>
<dbReference type="PROSITE" id="PS50405">
    <property type="entry name" value="GST_CTER"/>
    <property type="match status" value="1"/>
</dbReference>
<feature type="domain" description="GST N-terminal" evidence="1">
    <location>
        <begin position="1"/>
        <end position="78"/>
    </location>
</feature>
<evidence type="ECO:0000259" key="1">
    <source>
        <dbReference type="PROSITE" id="PS50404"/>
    </source>
</evidence>
<dbReference type="InterPro" id="IPR010987">
    <property type="entry name" value="Glutathione-S-Trfase_C-like"/>
</dbReference>
<evidence type="ECO:0000313" key="4">
    <source>
        <dbReference type="Proteomes" id="UP000441797"/>
    </source>
</evidence>
<dbReference type="EMBL" id="NAPY01000012">
    <property type="protein sequence ID" value="MUL36631.1"/>
    <property type="molecule type" value="Genomic_DNA"/>
</dbReference>
<dbReference type="InterPro" id="IPR040079">
    <property type="entry name" value="Glutathione_S-Trfase"/>
</dbReference>
<keyword evidence="4" id="KW-1185">Reference proteome</keyword>
<evidence type="ECO:0000313" key="3">
    <source>
        <dbReference type="EMBL" id="MUL36631.1"/>
    </source>
</evidence>
<sequence>MKLFYMPGACSLAPHIVLEWIGKPFELGRVERGKTREPEFLAVNPAGKVPALIEDDGRVLTEAEAILLYLAEKFPDDQLGASPTAEARYEMHKWMSYLTGDVHPAFYPYFLPQRYIADTHQYHAIREAAYTQIDACFQLLDHHMENRTYLVEDRRTVLDPYLFVFCRWGKSLPKPFTDYPNLHRFMMQMADDESVQRAMQAQGITL</sequence>
<dbReference type="PROSITE" id="PS50404">
    <property type="entry name" value="GST_NTER"/>
    <property type="match status" value="1"/>
</dbReference>
<dbReference type="SFLD" id="SFLDS00019">
    <property type="entry name" value="Glutathione_Transferase_(cytos"/>
    <property type="match status" value="1"/>
</dbReference>
<dbReference type="SUPFAM" id="SSF47616">
    <property type="entry name" value="GST C-terminal domain-like"/>
    <property type="match status" value="1"/>
</dbReference>
<dbReference type="InterPro" id="IPR004046">
    <property type="entry name" value="GST_C"/>
</dbReference>
<gene>
    <name evidence="3" type="ORF">BWI75_09790</name>
</gene>
<dbReference type="InterPro" id="IPR036249">
    <property type="entry name" value="Thioredoxin-like_sf"/>
</dbReference>
<dbReference type="SFLD" id="SFLDG01150">
    <property type="entry name" value="Main.1:_Beta-like"/>
    <property type="match status" value="1"/>
</dbReference>
<dbReference type="PANTHER" id="PTHR44051:SF8">
    <property type="entry name" value="GLUTATHIONE S-TRANSFERASE GSTA"/>
    <property type="match status" value="1"/>
</dbReference>
<dbReference type="CDD" id="cd03057">
    <property type="entry name" value="GST_N_Beta"/>
    <property type="match status" value="1"/>
</dbReference>
<reference evidence="3 4" key="1">
    <citation type="journal article" date="2019" name="Front. Microbiol.">
        <title>Genomic Features for Desiccation Tolerance and Sugar Biosynthesis in the Extremophile Gloeocapsopsis sp. UTEX B3054.</title>
        <authorList>
            <person name="Urrejola C."/>
            <person name="Alcorta J."/>
            <person name="Salas L."/>
            <person name="Vasquez M."/>
            <person name="Polz M.F."/>
            <person name="Vicuna R."/>
            <person name="Diez B."/>
        </authorList>
    </citation>
    <scope>NUCLEOTIDE SEQUENCE [LARGE SCALE GENOMIC DNA]</scope>
    <source>
        <strain evidence="3 4">1H9</strain>
    </source>
</reference>
<dbReference type="Gene3D" id="1.20.1050.10">
    <property type="match status" value="1"/>
</dbReference>
<comment type="caution">
    <text evidence="3">The sequence shown here is derived from an EMBL/GenBank/DDBJ whole genome shotgun (WGS) entry which is preliminary data.</text>
</comment>
<protein>
    <recommendedName>
        <fullName evidence="5">Glutathione S-transferase</fullName>
    </recommendedName>
</protein>
<dbReference type="Proteomes" id="UP000441797">
    <property type="component" value="Unassembled WGS sequence"/>
</dbReference>
<dbReference type="AlphaFoldDB" id="A0A6N8FUK9"/>
<proteinExistence type="predicted"/>
<dbReference type="PANTHER" id="PTHR44051">
    <property type="entry name" value="GLUTATHIONE S-TRANSFERASE-RELATED"/>
    <property type="match status" value="1"/>
</dbReference>
<dbReference type="SFLD" id="SFLDG00358">
    <property type="entry name" value="Main_(cytGST)"/>
    <property type="match status" value="1"/>
</dbReference>
<dbReference type="SUPFAM" id="SSF52833">
    <property type="entry name" value="Thioredoxin-like"/>
    <property type="match status" value="1"/>
</dbReference>
<dbReference type="CDD" id="cd03188">
    <property type="entry name" value="GST_C_Beta"/>
    <property type="match status" value="1"/>
</dbReference>
<evidence type="ECO:0008006" key="5">
    <source>
        <dbReference type="Google" id="ProtNLM"/>
    </source>
</evidence>
<accession>A0A6N8FUK9</accession>
<organism evidence="3 4">
    <name type="scientific">Gloeocapsopsis dulcis AAB1 = 1H9</name>
    <dbReference type="NCBI Taxonomy" id="1433147"/>
    <lineage>
        <taxon>Bacteria</taxon>
        <taxon>Bacillati</taxon>
        <taxon>Cyanobacteriota</taxon>
        <taxon>Cyanophyceae</taxon>
        <taxon>Oscillatoriophycideae</taxon>
        <taxon>Chroococcales</taxon>
        <taxon>Chroococcaceae</taxon>
        <taxon>Gloeocapsopsis</taxon>
        <taxon>Gloeocapsopsis dulcis</taxon>
    </lineage>
</organism>
<dbReference type="Pfam" id="PF00043">
    <property type="entry name" value="GST_C"/>
    <property type="match status" value="1"/>
</dbReference>
<dbReference type="Pfam" id="PF13409">
    <property type="entry name" value="GST_N_2"/>
    <property type="match status" value="1"/>
</dbReference>
<dbReference type="RefSeq" id="WP_105218186.1">
    <property type="nucleotide sequence ID" value="NZ_CAWNSU010000076.1"/>
</dbReference>
<dbReference type="Gene3D" id="3.40.30.10">
    <property type="entry name" value="Glutaredoxin"/>
    <property type="match status" value="1"/>
</dbReference>
<name>A0A6N8FUK9_9CHRO</name>
<dbReference type="InterPro" id="IPR004045">
    <property type="entry name" value="Glutathione_S-Trfase_N"/>
</dbReference>